<evidence type="ECO:0000313" key="1">
    <source>
        <dbReference type="EMBL" id="AAZ76259.1"/>
    </source>
</evidence>
<dbReference type="AlphaFoldDB" id="Q3YL61"/>
<proteinExistence type="evidence at transcript level"/>
<accession>Q3YL61</accession>
<evidence type="ECO:0000313" key="2">
    <source>
        <dbReference type="EMBL" id="ABY84934.1"/>
    </source>
</evidence>
<organism evidence="1">
    <name type="scientific">Pinctada fucata</name>
    <name type="common">Akoya pearl oyster</name>
    <name type="synonym">Pinctada imbricata fucata</name>
    <dbReference type="NCBI Taxonomy" id="50426"/>
    <lineage>
        <taxon>Eukaryota</taxon>
        <taxon>Metazoa</taxon>
        <taxon>Spiralia</taxon>
        <taxon>Lophotrochozoa</taxon>
        <taxon>Mollusca</taxon>
        <taxon>Bivalvia</taxon>
        <taxon>Autobranchia</taxon>
        <taxon>Pteriomorphia</taxon>
        <taxon>Pterioida</taxon>
        <taxon>Pterioidea</taxon>
        <taxon>Pteriidae</taxon>
        <taxon>Pinctada</taxon>
    </lineage>
</organism>
<dbReference type="EMBL" id="EU177509">
    <property type="protein sequence ID" value="ABY84934.1"/>
    <property type="molecule type" value="mRNA"/>
</dbReference>
<reference evidence="2" key="2">
    <citation type="submission" date="2007-09" db="EMBL/GenBank/DDBJ databases">
        <title>Red shell color determination related genes in pearl oyster Pinctada fucata.</title>
        <authorList>
            <person name="Guan Y."/>
            <person name="He M."/>
        </authorList>
    </citation>
    <scope>NUCLEOTIDE SEQUENCE</scope>
</reference>
<sequence length="108" mass="12601">MVVLEELAEEVMIIITIVIVMDIQNLHTVVIMEHIQNLHTVVIMEHIQNLPTVVIMVMERFQKNMEDITKNTITSNTFRIVPIPICQKLHFSETKLSENKHKKIKELS</sequence>
<protein>
    <submittedName>
        <fullName evidence="1">Mantle gene 5</fullName>
    </submittedName>
    <submittedName>
        <fullName evidence="2">Mantle protein</fullName>
    </submittedName>
</protein>
<dbReference type="EMBL" id="DQ104259">
    <property type="protein sequence ID" value="AAZ76259.1"/>
    <property type="molecule type" value="mRNA"/>
</dbReference>
<reference evidence="1" key="1">
    <citation type="journal article" date="2007" name="Biochemistry">
        <title>Identification and characterization of a biomineralization related gene PFMG1 highly expressed in the mantle of Pinctada fucata.</title>
        <authorList>
            <person name="Liu H.L."/>
            <person name="Liu S.F."/>
            <person name="Ge Y.J."/>
            <person name="Liu J."/>
            <person name="Wang X.Y."/>
            <person name="Xie L.P."/>
            <person name="Zhang R.Q."/>
            <person name="Wang Z."/>
        </authorList>
    </citation>
    <scope>NUCLEOTIDE SEQUENCE</scope>
</reference>
<name>Q3YL61_PINFU</name>